<dbReference type="Proteomes" id="UP000466442">
    <property type="component" value="Unassembled WGS sequence"/>
</dbReference>
<name>A0A8S9XZK1_APOLU</name>
<sequence>MPTLQVNYMGPGEDMPPLIHCDYQNGSGYTGHRRFARPGSYHPWGREFVDCKFDTTHLIRQENTYGPAPTKVPATATVRAGAEF</sequence>
<reference evidence="1" key="1">
    <citation type="journal article" date="2021" name="Mol. Ecol. Resour.">
        <title>Apolygus lucorum genome provides insights into omnivorousness and mesophyll feeding.</title>
        <authorList>
            <person name="Liu Y."/>
            <person name="Liu H."/>
            <person name="Wang H."/>
            <person name="Huang T."/>
            <person name="Liu B."/>
            <person name="Yang B."/>
            <person name="Yin L."/>
            <person name="Li B."/>
            <person name="Zhang Y."/>
            <person name="Zhang S."/>
            <person name="Jiang F."/>
            <person name="Zhang X."/>
            <person name="Ren Y."/>
            <person name="Wang B."/>
            <person name="Wang S."/>
            <person name="Lu Y."/>
            <person name="Wu K."/>
            <person name="Fan W."/>
            <person name="Wang G."/>
        </authorList>
    </citation>
    <scope>NUCLEOTIDE SEQUENCE</scope>
    <source>
        <strain evidence="1">12Hb</strain>
    </source>
</reference>
<evidence type="ECO:0000313" key="2">
    <source>
        <dbReference type="Proteomes" id="UP000466442"/>
    </source>
</evidence>
<organism evidence="1 2">
    <name type="scientific">Apolygus lucorum</name>
    <name type="common">Small green plant bug</name>
    <name type="synonym">Lygocoris lucorum</name>
    <dbReference type="NCBI Taxonomy" id="248454"/>
    <lineage>
        <taxon>Eukaryota</taxon>
        <taxon>Metazoa</taxon>
        <taxon>Ecdysozoa</taxon>
        <taxon>Arthropoda</taxon>
        <taxon>Hexapoda</taxon>
        <taxon>Insecta</taxon>
        <taxon>Pterygota</taxon>
        <taxon>Neoptera</taxon>
        <taxon>Paraneoptera</taxon>
        <taxon>Hemiptera</taxon>
        <taxon>Heteroptera</taxon>
        <taxon>Panheteroptera</taxon>
        <taxon>Cimicomorpha</taxon>
        <taxon>Miridae</taxon>
        <taxon>Mirini</taxon>
        <taxon>Apolygus</taxon>
    </lineage>
</organism>
<proteinExistence type="predicted"/>
<evidence type="ECO:0000313" key="1">
    <source>
        <dbReference type="EMBL" id="KAF6214482.1"/>
    </source>
</evidence>
<comment type="caution">
    <text evidence="1">The sequence shown here is derived from an EMBL/GenBank/DDBJ whole genome shotgun (WGS) entry which is preliminary data.</text>
</comment>
<dbReference type="EMBL" id="WIXP02000002">
    <property type="protein sequence ID" value="KAF6214482.1"/>
    <property type="molecule type" value="Genomic_DNA"/>
</dbReference>
<accession>A0A8S9XZK1</accession>
<keyword evidence="2" id="KW-1185">Reference proteome</keyword>
<gene>
    <name evidence="1" type="ORF">GE061_009225</name>
</gene>
<dbReference type="AlphaFoldDB" id="A0A8S9XZK1"/>
<protein>
    <submittedName>
        <fullName evidence="1">Uncharacterized protein</fullName>
    </submittedName>
</protein>